<name>A0ABP6YAF8_9FLAO</name>
<feature type="chain" id="PRO_5047083552" description="Tetratricopeptide repeat protein" evidence="2">
    <location>
        <begin position="24"/>
        <end position="517"/>
    </location>
</feature>
<dbReference type="RefSeq" id="WP_345007195.1">
    <property type="nucleotide sequence ID" value="NZ_BAABCY010000079.1"/>
</dbReference>
<dbReference type="PROSITE" id="PS50005">
    <property type="entry name" value="TPR"/>
    <property type="match status" value="1"/>
</dbReference>
<keyword evidence="1" id="KW-0802">TPR repeat</keyword>
<protein>
    <recommendedName>
        <fullName evidence="5">Tetratricopeptide repeat protein</fullName>
    </recommendedName>
</protein>
<dbReference type="EMBL" id="BAABCY010000079">
    <property type="protein sequence ID" value="GAA3579404.1"/>
    <property type="molecule type" value="Genomic_DNA"/>
</dbReference>
<reference evidence="4" key="1">
    <citation type="journal article" date="2019" name="Int. J. Syst. Evol. Microbiol.">
        <title>The Global Catalogue of Microorganisms (GCM) 10K type strain sequencing project: providing services to taxonomists for standard genome sequencing and annotation.</title>
        <authorList>
            <consortium name="The Broad Institute Genomics Platform"/>
            <consortium name="The Broad Institute Genome Sequencing Center for Infectious Disease"/>
            <person name="Wu L."/>
            <person name="Ma J."/>
        </authorList>
    </citation>
    <scope>NUCLEOTIDE SEQUENCE [LARGE SCALE GENOMIC DNA]</scope>
    <source>
        <strain evidence="4">JCM 17111</strain>
    </source>
</reference>
<feature type="signal peptide" evidence="2">
    <location>
        <begin position="1"/>
        <end position="23"/>
    </location>
</feature>
<evidence type="ECO:0000313" key="4">
    <source>
        <dbReference type="Proteomes" id="UP001500954"/>
    </source>
</evidence>
<organism evidence="3 4">
    <name type="scientific">Snuella lapsa</name>
    <dbReference type="NCBI Taxonomy" id="870481"/>
    <lineage>
        <taxon>Bacteria</taxon>
        <taxon>Pseudomonadati</taxon>
        <taxon>Bacteroidota</taxon>
        <taxon>Flavobacteriia</taxon>
        <taxon>Flavobacteriales</taxon>
        <taxon>Flavobacteriaceae</taxon>
        <taxon>Snuella</taxon>
    </lineage>
</organism>
<dbReference type="Proteomes" id="UP001500954">
    <property type="component" value="Unassembled WGS sequence"/>
</dbReference>
<feature type="repeat" description="TPR" evidence="1">
    <location>
        <begin position="470"/>
        <end position="503"/>
    </location>
</feature>
<evidence type="ECO:0000256" key="1">
    <source>
        <dbReference type="PROSITE-ProRule" id="PRU00339"/>
    </source>
</evidence>
<gene>
    <name evidence="3" type="ORF">GCM10022395_30100</name>
</gene>
<dbReference type="InterPro" id="IPR019734">
    <property type="entry name" value="TPR_rpt"/>
</dbReference>
<evidence type="ECO:0008006" key="5">
    <source>
        <dbReference type="Google" id="ProtNLM"/>
    </source>
</evidence>
<evidence type="ECO:0000313" key="3">
    <source>
        <dbReference type="EMBL" id="GAA3579404.1"/>
    </source>
</evidence>
<dbReference type="InterPro" id="IPR011990">
    <property type="entry name" value="TPR-like_helical_dom_sf"/>
</dbReference>
<keyword evidence="4" id="KW-1185">Reference proteome</keyword>
<dbReference type="SUPFAM" id="SSF48452">
    <property type="entry name" value="TPR-like"/>
    <property type="match status" value="1"/>
</dbReference>
<proteinExistence type="predicted"/>
<keyword evidence="2" id="KW-0732">Signal</keyword>
<sequence>MKKINIVTLIFSFTFLATVTCFSQTYASLYEESTFEAYKKDSLNYDFFKSLFAIDTTMTEEVALKHEEKVLSLIKSFPLKEDKAKKEKRRVKFIYDELHKKFFKKYTLESDFSKIFEDGTYNCITASALYAFAFDELDIPYHVKETPSHVFLVAYPNTHKIYLETTVPGAYGFTTPKESEVKKIIDELIAYKLVTKEEVLEKGYIKFYEDYYYGKDYINKSALIGMQYYNKGLTNLDATDYDEAINNFRKAKIFYSSPLIKPILKGIMFLKVNELEFDSFEDVEFLFELLSISNYPEDYSISNLKTSLFKITDHDDNDHAFIEKVIDKFKLFKNEKIKNVAVEFLLEYLARRAASDEELESALAYSNEILHINPKSKIAKQIIEHVCFRKVTLSTHDLESLKDFEETCEKYPFLKDTKRYYISLVSFYGTISFMNYKNKEISLASEYLKKFESVMDKQNLINDINKPLVAELYLKAGNYYYYKEEHKVAYNLFKKGLSYVPGYPELEKKAQWAKEEL</sequence>
<accession>A0ABP6YAF8</accession>
<comment type="caution">
    <text evidence="3">The sequence shown here is derived from an EMBL/GenBank/DDBJ whole genome shotgun (WGS) entry which is preliminary data.</text>
</comment>
<evidence type="ECO:0000256" key="2">
    <source>
        <dbReference type="SAM" id="SignalP"/>
    </source>
</evidence>